<reference evidence="2" key="2">
    <citation type="journal article" date="2024" name="Plant">
        <title>Genomic evolution and insights into agronomic trait innovations of Sesamum species.</title>
        <authorList>
            <person name="Miao H."/>
            <person name="Wang L."/>
            <person name="Qu L."/>
            <person name="Liu H."/>
            <person name="Sun Y."/>
            <person name="Le M."/>
            <person name="Wang Q."/>
            <person name="Wei S."/>
            <person name="Zheng Y."/>
            <person name="Lin W."/>
            <person name="Duan Y."/>
            <person name="Cao H."/>
            <person name="Xiong S."/>
            <person name="Wang X."/>
            <person name="Wei L."/>
            <person name="Li C."/>
            <person name="Ma Q."/>
            <person name="Ju M."/>
            <person name="Zhao R."/>
            <person name="Li G."/>
            <person name="Mu C."/>
            <person name="Tian Q."/>
            <person name="Mei H."/>
            <person name="Zhang T."/>
            <person name="Gao T."/>
            <person name="Zhang H."/>
        </authorList>
    </citation>
    <scope>NUCLEOTIDE SEQUENCE</scope>
    <source>
        <strain evidence="2">G02</strain>
    </source>
</reference>
<protein>
    <submittedName>
        <fullName evidence="2">Uncharacterized protein</fullName>
    </submittedName>
</protein>
<gene>
    <name evidence="2" type="ORF">Sradi_2512300</name>
</gene>
<reference evidence="2" key="1">
    <citation type="submission" date="2020-06" db="EMBL/GenBank/DDBJ databases">
        <authorList>
            <person name="Li T."/>
            <person name="Hu X."/>
            <person name="Zhang T."/>
            <person name="Song X."/>
            <person name="Zhang H."/>
            <person name="Dai N."/>
            <person name="Sheng W."/>
            <person name="Hou X."/>
            <person name="Wei L."/>
        </authorList>
    </citation>
    <scope>NUCLEOTIDE SEQUENCE</scope>
    <source>
        <strain evidence="2">G02</strain>
        <tissue evidence="2">Leaf</tissue>
    </source>
</reference>
<proteinExistence type="predicted"/>
<accession>A0AAW2SLE0</accession>
<comment type="caution">
    <text evidence="2">The sequence shown here is derived from an EMBL/GenBank/DDBJ whole genome shotgun (WGS) entry which is preliminary data.</text>
</comment>
<evidence type="ECO:0000256" key="1">
    <source>
        <dbReference type="SAM" id="MobiDB-lite"/>
    </source>
</evidence>
<dbReference type="EMBL" id="JACGWJ010000010">
    <property type="protein sequence ID" value="KAL0392895.1"/>
    <property type="molecule type" value="Genomic_DNA"/>
</dbReference>
<organism evidence="2">
    <name type="scientific">Sesamum radiatum</name>
    <name type="common">Black benniseed</name>
    <dbReference type="NCBI Taxonomy" id="300843"/>
    <lineage>
        <taxon>Eukaryota</taxon>
        <taxon>Viridiplantae</taxon>
        <taxon>Streptophyta</taxon>
        <taxon>Embryophyta</taxon>
        <taxon>Tracheophyta</taxon>
        <taxon>Spermatophyta</taxon>
        <taxon>Magnoliopsida</taxon>
        <taxon>eudicotyledons</taxon>
        <taxon>Gunneridae</taxon>
        <taxon>Pentapetalae</taxon>
        <taxon>asterids</taxon>
        <taxon>lamiids</taxon>
        <taxon>Lamiales</taxon>
        <taxon>Pedaliaceae</taxon>
        <taxon>Sesamum</taxon>
    </lineage>
</organism>
<sequence length="185" mass="21369">MHHMKELYAIPNWHIRDAMKAFFGARIIEGSPVREDGVMILFLVEKLKDLQAYFEKEETYLDVILQSLPPSFDQFIVNYNMNGLEKSLHELINILVQYEEMIENFAPLVLVGDASTSKAKSKVVGREKRKKDEMSSIAASTSSVPVTPLNRGKGKRKRVRQSRILIDVCIYCRQKDHLKRECLKQ</sequence>
<feature type="region of interest" description="Disordered" evidence="1">
    <location>
        <begin position="125"/>
        <end position="155"/>
    </location>
</feature>
<name>A0AAW2SLE0_SESRA</name>
<evidence type="ECO:0000313" key="2">
    <source>
        <dbReference type="EMBL" id="KAL0392895.1"/>
    </source>
</evidence>
<feature type="compositionally biased region" description="Basic and acidic residues" evidence="1">
    <location>
        <begin position="125"/>
        <end position="134"/>
    </location>
</feature>
<dbReference type="AlphaFoldDB" id="A0AAW2SLE0"/>